<dbReference type="InterPro" id="IPR045031">
    <property type="entry name" value="DHP_synth-like"/>
</dbReference>
<sequence length="379" mass="42800">MKIYKLALNDIKKFLYSLDCDKSGIAIMSKKAKIHTLFIKDLHVGAANILKQDALSIGADLAVPEGVIVAKERYVNALLLGTTKHFEILSRKELAQPFGLKELAKNLKDFVKEQKFSTKIMGVLNANEDSFFKNSRFDNSNASQRIEKMIEDGANIIDIGAASSRPGSLPISCDEELNRVKDIVQTIYKNRFFEKVDFSIDSFSPKVIEYVLENGFKIVNDITGLQNDEVCSLVAKYKAQAVIMHMQNNQTNMQEKPYYEDIMLDIDDFFKQRVEKAKSFGIEDIVLDVGIGFGKTLEHNLKLLKNLEHFNHFGYPLLIGASRKSMIDMITKSAIEDRLSGTLAIHLEALKNGASIIRCHDVKEHFQAIRVFEAINEIN</sequence>
<evidence type="ECO:0000256" key="6">
    <source>
        <dbReference type="ARBA" id="ARBA00022723"/>
    </source>
</evidence>
<dbReference type="InterPro" id="IPR000489">
    <property type="entry name" value="Pterin-binding_dom"/>
</dbReference>
<dbReference type="PANTHER" id="PTHR20941">
    <property type="entry name" value="FOLATE SYNTHESIS PROTEINS"/>
    <property type="match status" value="1"/>
</dbReference>
<dbReference type="AlphaFoldDB" id="A0AAD0QJ57"/>
<evidence type="ECO:0000256" key="3">
    <source>
        <dbReference type="ARBA" id="ARBA00004763"/>
    </source>
</evidence>
<dbReference type="InterPro" id="IPR016227">
    <property type="entry name" value="Dihydropteroate_synthase_prd"/>
</dbReference>
<evidence type="ECO:0000313" key="13">
    <source>
        <dbReference type="Proteomes" id="UP000289132"/>
    </source>
</evidence>
<comment type="cofactor">
    <cofactor evidence="2">
        <name>Mg(2+)</name>
        <dbReference type="ChEBI" id="CHEBI:18420"/>
    </cofactor>
</comment>
<dbReference type="KEGG" id="atp:ATR_1018"/>
<comment type="pathway">
    <text evidence="3">Cofactor biosynthesis; tetrahydrofolate biosynthesis; 7,8-dihydrofolate from 2-amino-4-hydroxy-6-hydroxymethyl-7,8-dihydropteridine diphosphate and 4-aminobenzoate: step 1/2.</text>
</comment>
<protein>
    <recommendedName>
        <fullName evidence="4">dihydropteroate synthase</fullName>
        <ecNumber evidence="4">2.5.1.15</ecNumber>
    </recommendedName>
</protein>
<evidence type="ECO:0000256" key="7">
    <source>
        <dbReference type="ARBA" id="ARBA00022842"/>
    </source>
</evidence>
<name>A0AAD0QJ57_9BACT</name>
<keyword evidence="7" id="KW-0460">Magnesium</keyword>
<comment type="catalytic activity">
    <reaction evidence="1">
        <text>(7,8-dihydropterin-6-yl)methyl diphosphate + 4-aminobenzoate = 7,8-dihydropteroate + diphosphate</text>
        <dbReference type="Rhea" id="RHEA:19949"/>
        <dbReference type="ChEBI" id="CHEBI:17836"/>
        <dbReference type="ChEBI" id="CHEBI:17839"/>
        <dbReference type="ChEBI" id="CHEBI:33019"/>
        <dbReference type="ChEBI" id="CHEBI:72950"/>
        <dbReference type="EC" id="2.5.1.15"/>
    </reaction>
</comment>
<dbReference type="NCBIfam" id="TIGR01496">
    <property type="entry name" value="DHPS"/>
    <property type="match status" value="1"/>
</dbReference>
<evidence type="ECO:0000259" key="9">
    <source>
        <dbReference type="PROSITE" id="PS50972"/>
    </source>
</evidence>
<evidence type="ECO:0000256" key="2">
    <source>
        <dbReference type="ARBA" id="ARBA00001946"/>
    </source>
</evidence>
<evidence type="ECO:0000313" key="11">
    <source>
        <dbReference type="EMBL" id="RXJ92617.1"/>
    </source>
</evidence>
<dbReference type="RefSeq" id="WP_115428390.1">
    <property type="nucleotide sequence ID" value="NZ_CP031367.1"/>
</dbReference>
<dbReference type="Proteomes" id="UP000289132">
    <property type="component" value="Unassembled WGS sequence"/>
</dbReference>
<dbReference type="PIRSF" id="PIRSF000501">
    <property type="entry name" value="DHPS_Campy_prd"/>
    <property type="match status" value="1"/>
</dbReference>
<keyword evidence="13" id="KW-1185">Reference proteome</keyword>
<gene>
    <name evidence="10" type="primary">folP</name>
    <name evidence="10" type="ORF">ATR_1018</name>
    <name evidence="11" type="ORF">CRU87_02220</name>
</gene>
<evidence type="ECO:0000256" key="1">
    <source>
        <dbReference type="ARBA" id="ARBA00000012"/>
    </source>
</evidence>
<dbReference type="EMBL" id="CP031367">
    <property type="protein sequence ID" value="AXK48882.1"/>
    <property type="molecule type" value="Genomic_DNA"/>
</dbReference>
<evidence type="ECO:0000256" key="5">
    <source>
        <dbReference type="ARBA" id="ARBA00022679"/>
    </source>
</evidence>
<dbReference type="GO" id="GO:0046654">
    <property type="term" value="P:tetrahydrofolate biosynthetic process"/>
    <property type="evidence" value="ECO:0007669"/>
    <property type="project" value="TreeGrafter"/>
</dbReference>
<dbReference type="InterPro" id="IPR006390">
    <property type="entry name" value="DHP_synth_dom"/>
</dbReference>
<dbReference type="PROSITE" id="PS00793">
    <property type="entry name" value="DHPS_2"/>
    <property type="match status" value="1"/>
</dbReference>
<keyword evidence="8" id="KW-0289">Folate biosynthesis</keyword>
<dbReference type="InterPro" id="IPR011005">
    <property type="entry name" value="Dihydropteroate_synth-like_sf"/>
</dbReference>
<dbReference type="PROSITE" id="PS50972">
    <property type="entry name" value="PTERIN_BINDING"/>
    <property type="match status" value="1"/>
</dbReference>
<accession>A0AAD0QJ57</accession>
<dbReference type="GO" id="GO:0004156">
    <property type="term" value="F:dihydropteroate synthase activity"/>
    <property type="evidence" value="ECO:0007669"/>
    <property type="project" value="UniProtKB-EC"/>
</dbReference>
<evidence type="ECO:0000313" key="10">
    <source>
        <dbReference type="EMBL" id="AXK48882.1"/>
    </source>
</evidence>
<proteinExistence type="predicted"/>
<keyword evidence="5 10" id="KW-0808">Transferase</keyword>
<dbReference type="Pfam" id="PF00809">
    <property type="entry name" value="Pterin_bind"/>
    <property type="match status" value="1"/>
</dbReference>
<reference evidence="10 12" key="2">
    <citation type="submission" date="2018-07" db="EMBL/GenBank/DDBJ databases">
        <title>Complete genome of the Arcobacter trophiarum type strain LMG 25534.</title>
        <authorList>
            <person name="Miller W.G."/>
            <person name="Yee E."/>
        </authorList>
    </citation>
    <scope>NUCLEOTIDE SEQUENCE [LARGE SCALE GENOMIC DNA]</scope>
    <source>
        <strain evidence="10 12">LMG 25534</strain>
    </source>
</reference>
<dbReference type="PANTHER" id="PTHR20941:SF1">
    <property type="entry name" value="FOLIC ACID SYNTHESIS PROTEIN FOL1"/>
    <property type="match status" value="1"/>
</dbReference>
<dbReference type="SUPFAM" id="SSF51717">
    <property type="entry name" value="Dihydropteroate synthetase-like"/>
    <property type="match status" value="1"/>
</dbReference>
<organism evidence="10 12">
    <name type="scientific">Aliarcobacter trophiarum LMG 25534</name>
    <dbReference type="NCBI Taxonomy" id="1032241"/>
    <lineage>
        <taxon>Bacteria</taxon>
        <taxon>Pseudomonadati</taxon>
        <taxon>Campylobacterota</taxon>
        <taxon>Epsilonproteobacteria</taxon>
        <taxon>Campylobacterales</taxon>
        <taxon>Arcobacteraceae</taxon>
        <taxon>Aliarcobacter</taxon>
    </lineage>
</organism>
<dbReference type="EC" id="2.5.1.15" evidence="4"/>
<feature type="domain" description="Pterin-binding" evidence="9">
    <location>
        <begin position="118"/>
        <end position="370"/>
    </location>
</feature>
<dbReference type="EMBL" id="PDKD01000002">
    <property type="protein sequence ID" value="RXJ92617.1"/>
    <property type="molecule type" value="Genomic_DNA"/>
</dbReference>
<dbReference type="Proteomes" id="UP000254504">
    <property type="component" value="Chromosome"/>
</dbReference>
<dbReference type="GO" id="GO:0046872">
    <property type="term" value="F:metal ion binding"/>
    <property type="evidence" value="ECO:0007669"/>
    <property type="project" value="UniProtKB-KW"/>
</dbReference>
<evidence type="ECO:0000256" key="4">
    <source>
        <dbReference type="ARBA" id="ARBA00012458"/>
    </source>
</evidence>
<dbReference type="GO" id="GO:0046656">
    <property type="term" value="P:folic acid biosynthetic process"/>
    <property type="evidence" value="ECO:0007669"/>
    <property type="project" value="UniProtKB-KW"/>
</dbReference>
<dbReference type="Gene3D" id="3.20.20.20">
    <property type="entry name" value="Dihydropteroate synthase-like"/>
    <property type="match status" value="1"/>
</dbReference>
<keyword evidence="6" id="KW-0479">Metal-binding</keyword>
<dbReference type="CDD" id="cd00739">
    <property type="entry name" value="DHPS"/>
    <property type="match status" value="1"/>
</dbReference>
<dbReference type="GO" id="GO:0005829">
    <property type="term" value="C:cytosol"/>
    <property type="evidence" value="ECO:0007669"/>
    <property type="project" value="TreeGrafter"/>
</dbReference>
<evidence type="ECO:0000313" key="12">
    <source>
        <dbReference type="Proteomes" id="UP000254504"/>
    </source>
</evidence>
<evidence type="ECO:0000256" key="8">
    <source>
        <dbReference type="ARBA" id="ARBA00022909"/>
    </source>
</evidence>
<reference evidence="11 13" key="1">
    <citation type="submission" date="2017-10" db="EMBL/GenBank/DDBJ databases">
        <title>Genomics of the genus Arcobacter.</title>
        <authorList>
            <person name="Perez-Cataluna A."/>
            <person name="Figueras M.J."/>
        </authorList>
    </citation>
    <scope>NUCLEOTIDE SEQUENCE [LARGE SCALE GENOMIC DNA]</scope>
    <source>
        <strain evidence="11 13">LMG 25534</strain>
    </source>
</reference>